<evidence type="ECO:0000313" key="2">
    <source>
        <dbReference type="EMBL" id="OOF99020.1"/>
    </source>
</evidence>
<dbReference type="InterPro" id="IPR000073">
    <property type="entry name" value="AB_hydrolase_1"/>
</dbReference>
<feature type="domain" description="AB hydrolase-1" evidence="1">
    <location>
        <begin position="8"/>
        <end position="188"/>
    </location>
</feature>
<dbReference type="STRING" id="602072.A0A1R3RX25"/>
<organism evidence="2 3">
    <name type="scientific">Aspergillus carbonarius (strain ITEM 5010)</name>
    <dbReference type="NCBI Taxonomy" id="602072"/>
    <lineage>
        <taxon>Eukaryota</taxon>
        <taxon>Fungi</taxon>
        <taxon>Dikarya</taxon>
        <taxon>Ascomycota</taxon>
        <taxon>Pezizomycotina</taxon>
        <taxon>Eurotiomycetes</taxon>
        <taxon>Eurotiomycetidae</taxon>
        <taxon>Eurotiales</taxon>
        <taxon>Aspergillaceae</taxon>
        <taxon>Aspergillus</taxon>
        <taxon>Aspergillus subgen. Circumdati</taxon>
    </lineage>
</organism>
<dbReference type="Proteomes" id="UP000188318">
    <property type="component" value="Unassembled WGS sequence"/>
</dbReference>
<dbReference type="OMA" id="SATRWFK"/>
<reference evidence="3" key="1">
    <citation type="journal article" date="2017" name="Genome Biol.">
        <title>Comparative genomics reveals high biological diversity and specific adaptations in the industrially and medically important fungal genus Aspergillus.</title>
        <authorList>
            <person name="de Vries R.P."/>
            <person name="Riley R."/>
            <person name="Wiebenga A."/>
            <person name="Aguilar-Osorio G."/>
            <person name="Amillis S."/>
            <person name="Uchima C.A."/>
            <person name="Anderluh G."/>
            <person name="Asadollahi M."/>
            <person name="Askin M."/>
            <person name="Barry K."/>
            <person name="Battaglia E."/>
            <person name="Bayram O."/>
            <person name="Benocci T."/>
            <person name="Braus-Stromeyer S.A."/>
            <person name="Caldana C."/>
            <person name="Canovas D."/>
            <person name="Cerqueira G.C."/>
            <person name="Chen F."/>
            <person name="Chen W."/>
            <person name="Choi C."/>
            <person name="Clum A."/>
            <person name="Dos Santos R.A."/>
            <person name="Damasio A.R."/>
            <person name="Diallinas G."/>
            <person name="Emri T."/>
            <person name="Fekete E."/>
            <person name="Flipphi M."/>
            <person name="Freyberg S."/>
            <person name="Gallo A."/>
            <person name="Gournas C."/>
            <person name="Habgood R."/>
            <person name="Hainaut M."/>
            <person name="Harispe M.L."/>
            <person name="Henrissat B."/>
            <person name="Hilden K.S."/>
            <person name="Hope R."/>
            <person name="Hossain A."/>
            <person name="Karabika E."/>
            <person name="Karaffa L."/>
            <person name="Karanyi Z."/>
            <person name="Krasevec N."/>
            <person name="Kuo A."/>
            <person name="Kusch H."/>
            <person name="LaButti K."/>
            <person name="Lagendijk E.L."/>
            <person name="Lapidus A."/>
            <person name="Levasseur A."/>
            <person name="Lindquist E."/>
            <person name="Lipzen A."/>
            <person name="Logrieco A.F."/>
            <person name="MacCabe A."/>
            <person name="Maekelae M.R."/>
            <person name="Malavazi I."/>
            <person name="Melin P."/>
            <person name="Meyer V."/>
            <person name="Mielnichuk N."/>
            <person name="Miskei M."/>
            <person name="Molnar A.P."/>
            <person name="Mule G."/>
            <person name="Ngan C.Y."/>
            <person name="Orejas M."/>
            <person name="Orosz E."/>
            <person name="Ouedraogo J.P."/>
            <person name="Overkamp K.M."/>
            <person name="Park H.-S."/>
            <person name="Perrone G."/>
            <person name="Piumi F."/>
            <person name="Punt P.J."/>
            <person name="Ram A.F."/>
            <person name="Ramon A."/>
            <person name="Rauscher S."/>
            <person name="Record E."/>
            <person name="Riano-Pachon D.M."/>
            <person name="Robert V."/>
            <person name="Roehrig J."/>
            <person name="Ruller R."/>
            <person name="Salamov A."/>
            <person name="Salih N.S."/>
            <person name="Samson R.A."/>
            <person name="Sandor E."/>
            <person name="Sanguinetti M."/>
            <person name="Schuetze T."/>
            <person name="Sepcic K."/>
            <person name="Shelest E."/>
            <person name="Sherlock G."/>
            <person name="Sophianopoulou V."/>
            <person name="Squina F.M."/>
            <person name="Sun H."/>
            <person name="Susca A."/>
            <person name="Todd R.B."/>
            <person name="Tsang A."/>
            <person name="Unkles S.E."/>
            <person name="van de Wiele N."/>
            <person name="van Rossen-Uffink D."/>
            <person name="Oliveira J.V."/>
            <person name="Vesth T.C."/>
            <person name="Visser J."/>
            <person name="Yu J.-H."/>
            <person name="Zhou M."/>
            <person name="Andersen M.R."/>
            <person name="Archer D.B."/>
            <person name="Baker S.E."/>
            <person name="Benoit I."/>
            <person name="Brakhage A.A."/>
            <person name="Braus G.H."/>
            <person name="Fischer R."/>
            <person name="Frisvad J.C."/>
            <person name="Goldman G.H."/>
            <person name="Houbraken J."/>
            <person name="Oakley B."/>
            <person name="Pocsi I."/>
            <person name="Scazzocchio C."/>
            <person name="Seiboth B."/>
            <person name="vanKuyk P.A."/>
            <person name="Wortman J."/>
            <person name="Dyer P.S."/>
            <person name="Grigoriev I.V."/>
        </authorList>
    </citation>
    <scope>NUCLEOTIDE SEQUENCE [LARGE SCALE GENOMIC DNA]</scope>
    <source>
        <strain evidence="3">ITEM 5010</strain>
    </source>
</reference>
<dbReference type="InterPro" id="IPR029058">
    <property type="entry name" value="AB_hydrolase_fold"/>
</dbReference>
<dbReference type="SUPFAM" id="SSF53474">
    <property type="entry name" value="alpha/beta-Hydrolases"/>
    <property type="match status" value="1"/>
</dbReference>
<proteinExistence type="predicted"/>
<dbReference type="OrthoDB" id="294702at2759"/>
<dbReference type="Gene3D" id="3.40.50.1820">
    <property type="entry name" value="alpha/beta hydrolase"/>
    <property type="match status" value="1"/>
</dbReference>
<protein>
    <recommendedName>
        <fullName evidence="1">AB hydrolase-1 domain-containing protein</fullName>
    </recommendedName>
</protein>
<dbReference type="VEuPathDB" id="FungiDB:ASPCADRAFT_2445"/>
<dbReference type="EMBL" id="KV907495">
    <property type="protein sequence ID" value="OOF99020.1"/>
    <property type="molecule type" value="Genomic_DNA"/>
</dbReference>
<evidence type="ECO:0000313" key="3">
    <source>
        <dbReference type="Proteomes" id="UP000188318"/>
    </source>
</evidence>
<dbReference type="AlphaFoldDB" id="A0A1R3RX25"/>
<accession>A0A1R3RX25</accession>
<gene>
    <name evidence="2" type="ORF">ASPCADRAFT_2445</name>
</gene>
<dbReference type="Pfam" id="PF12697">
    <property type="entry name" value="Abhydrolase_6"/>
    <property type="match status" value="1"/>
</dbReference>
<name>A0A1R3RX25_ASPC5</name>
<sequence length="208" mass="23591">MAHELDLLLQAAHLPGPYVVVTHSYGGIIAREFLARRLQDVVGMVFGDAEQEGSATVMDVPWEILFRLLGDLDYFATVGLDEEHQLRPEEWSHVKIDSERTQSINDAENVESVSSCDRLRQKQQIQKPATGRGTDRELQVIRDLVDRLRTKKEPLQRAILGLSRLSQFVFIGKTGHNVQLTRPSAIAEQLKWVLDHVVSATRWFKLLG</sequence>
<evidence type="ECO:0000259" key="1">
    <source>
        <dbReference type="Pfam" id="PF12697"/>
    </source>
</evidence>
<keyword evidence="3" id="KW-1185">Reference proteome</keyword>